<dbReference type="EMBL" id="MCGQ01000004">
    <property type="protein sequence ID" value="OXY99961.1"/>
    <property type="molecule type" value="Genomic_DNA"/>
</dbReference>
<evidence type="ECO:0000313" key="1">
    <source>
        <dbReference type="EMBL" id="OXY99961.1"/>
    </source>
</evidence>
<protein>
    <submittedName>
        <fullName evidence="1">Uncharacterized protein</fullName>
    </submittedName>
</protein>
<accession>A0A233SWD5</accession>
<organism evidence="1 2">
    <name type="scientific">Streptomyces diastatochromogenes</name>
    <dbReference type="NCBI Taxonomy" id="42236"/>
    <lineage>
        <taxon>Bacteria</taxon>
        <taxon>Bacillati</taxon>
        <taxon>Actinomycetota</taxon>
        <taxon>Actinomycetes</taxon>
        <taxon>Kitasatosporales</taxon>
        <taxon>Streptomycetaceae</taxon>
        <taxon>Streptomyces</taxon>
    </lineage>
</organism>
<comment type="caution">
    <text evidence="1">The sequence shown here is derived from an EMBL/GenBank/DDBJ whole genome shotgun (WGS) entry which is preliminary data.</text>
</comment>
<gene>
    <name evidence="1" type="ORF">BEK98_01835</name>
</gene>
<sequence length="97" mass="10606">MSGFARDPKHYGDRLEDEPLDSKWSCYHAMHCGCGQDWLTAHVIPAGFTVLPRGETGYYGLVGPGLTASVSGHCWTGSMAFVESLHLLNPEAELLVR</sequence>
<dbReference type="Proteomes" id="UP000215483">
    <property type="component" value="Unassembled WGS sequence"/>
</dbReference>
<dbReference type="AlphaFoldDB" id="A0A233SWD5"/>
<name>A0A233SWD5_STRDA</name>
<proteinExistence type="predicted"/>
<evidence type="ECO:0000313" key="2">
    <source>
        <dbReference type="Proteomes" id="UP000215483"/>
    </source>
</evidence>
<reference evidence="1 2" key="1">
    <citation type="submission" date="2016-07" db="EMBL/GenBank/DDBJ databases">
        <title>Draft genome of Streptomyces diastatochromogenes.</title>
        <authorList>
            <person name="Podduturi R."/>
            <person name="Lukassen M.B."/>
            <person name="Clausen N."/>
            <person name="Nielsen J.L."/>
            <person name="Jorgensen N.O."/>
        </authorList>
    </citation>
    <scope>NUCLEOTIDE SEQUENCE [LARGE SCALE GENOMIC DNA]</scope>
    <source>
        <strain evidence="1 2">DSM 40608</strain>
    </source>
</reference>
<keyword evidence="2" id="KW-1185">Reference proteome</keyword>